<evidence type="ECO:0000256" key="2">
    <source>
        <dbReference type="ARBA" id="ARBA00022448"/>
    </source>
</evidence>
<dbReference type="Proteomes" id="UP000092695">
    <property type="component" value="Chromosome"/>
</dbReference>
<evidence type="ECO:0000313" key="12">
    <source>
        <dbReference type="Proteomes" id="UP000092695"/>
    </source>
</evidence>
<dbReference type="RefSeq" id="WP_068616093.1">
    <property type="nucleotide sequence ID" value="NZ_CP016268.1"/>
</dbReference>
<gene>
    <name evidence="11" type="ORF">BA177_10650</name>
</gene>
<evidence type="ECO:0000256" key="3">
    <source>
        <dbReference type="ARBA" id="ARBA00022475"/>
    </source>
</evidence>
<keyword evidence="2 9" id="KW-0813">Transport</keyword>
<evidence type="ECO:0000313" key="11">
    <source>
        <dbReference type="EMBL" id="ANO51597.1"/>
    </source>
</evidence>
<keyword evidence="3" id="KW-1003">Cell membrane</keyword>
<dbReference type="AlphaFoldDB" id="A0A193LGF9"/>
<dbReference type="Pfam" id="PF04290">
    <property type="entry name" value="DctQ"/>
    <property type="match status" value="1"/>
</dbReference>
<dbReference type="GO" id="GO:0005886">
    <property type="term" value="C:plasma membrane"/>
    <property type="evidence" value="ECO:0007669"/>
    <property type="project" value="UniProtKB-SubCell"/>
</dbReference>
<evidence type="ECO:0000256" key="7">
    <source>
        <dbReference type="ARBA" id="ARBA00023136"/>
    </source>
</evidence>
<dbReference type="GO" id="GO:0015740">
    <property type="term" value="P:C4-dicarboxylate transport"/>
    <property type="evidence" value="ECO:0007669"/>
    <property type="project" value="TreeGrafter"/>
</dbReference>
<comment type="similarity">
    <text evidence="8 9">Belongs to the TRAP transporter small permease family.</text>
</comment>
<evidence type="ECO:0000256" key="1">
    <source>
        <dbReference type="ARBA" id="ARBA00004429"/>
    </source>
</evidence>
<reference evidence="11 12" key="1">
    <citation type="submission" date="2016-06" db="EMBL/GenBank/DDBJ databases">
        <title>Complete genome sequence of a deep-branching marine Gamma Proteobacterium Woeseia oceani type strain XK5.</title>
        <authorList>
            <person name="Mu D."/>
            <person name="Du Z."/>
        </authorList>
    </citation>
    <scope>NUCLEOTIDE SEQUENCE [LARGE SCALE GENOMIC DNA]</scope>
    <source>
        <strain evidence="11 12">XK5</strain>
    </source>
</reference>
<evidence type="ECO:0000259" key="10">
    <source>
        <dbReference type="Pfam" id="PF04290"/>
    </source>
</evidence>
<feature type="transmembrane region" description="Helical" evidence="9">
    <location>
        <begin position="135"/>
        <end position="154"/>
    </location>
</feature>
<keyword evidence="6 9" id="KW-1133">Transmembrane helix</keyword>
<dbReference type="PANTHER" id="PTHR35011">
    <property type="entry name" value="2,3-DIKETO-L-GULONATE TRAP TRANSPORTER SMALL PERMEASE PROTEIN YIAM"/>
    <property type="match status" value="1"/>
</dbReference>
<dbReference type="KEGG" id="woc:BA177_10650"/>
<comment type="subcellular location">
    <subcellularLocation>
        <location evidence="1 9">Cell inner membrane</location>
        <topology evidence="1 9">Multi-pass membrane protein</topology>
    </subcellularLocation>
</comment>
<dbReference type="PANTHER" id="PTHR35011:SF2">
    <property type="entry name" value="2,3-DIKETO-L-GULONATE TRAP TRANSPORTER SMALL PERMEASE PROTEIN YIAM"/>
    <property type="match status" value="1"/>
</dbReference>
<name>A0A193LGF9_9GAMM</name>
<evidence type="ECO:0000256" key="9">
    <source>
        <dbReference type="RuleBase" id="RU369079"/>
    </source>
</evidence>
<comment type="subunit">
    <text evidence="9">The complex comprises the extracytoplasmic solute receptor protein and the two transmembrane proteins.</text>
</comment>
<feature type="transmembrane region" description="Helical" evidence="9">
    <location>
        <begin position="55"/>
        <end position="73"/>
    </location>
</feature>
<evidence type="ECO:0000256" key="6">
    <source>
        <dbReference type="ARBA" id="ARBA00022989"/>
    </source>
</evidence>
<protein>
    <recommendedName>
        <fullName evidence="9">TRAP transporter small permease protein</fullName>
    </recommendedName>
</protein>
<keyword evidence="12" id="KW-1185">Reference proteome</keyword>
<keyword evidence="7 9" id="KW-0472">Membrane</keyword>
<dbReference type="OrthoDB" id="9791324at2"/>
<proteinExistence type="inferred from homology"/>
<dbReference type="InterPro" id="IPR055348">
    <property type="entry name" value="DctQ"/>
</dbReference>
<evidence type="ECO:0000256" key="4">
    <source>
        <dbReference type="ARBA" id="ARBA00022519"/>
    </source>
</evidence>
<dbReference type="EMBL" id="CP016268">
    <property type="protein sequence ID" value="ANO51597.1"/>
    <property type="molecule type" value="Genomic_DNA"/>
</dbReference>
<sequence>MPDRPRALLGRLERWGTAAENAALVLLLGGLMLLAVGQIIMRIFFSAGFVWVDELLKLMVLWIALIASIAASRSGRHLRIDVLSHFMPKRLARLPMFIAEGFAAGICGLLAWQSFRFVQLSHEFGDTVLVDTPAWVAHSIVPIAFGLMSYRFLLSMLHEALQLIRAMLVASPQQ</sequence>
<evidence type="ECO:0000256" key="8">
    <source>
        <dbReference type="ARBA" id="ARBA00038436"/>
    </source>
</evidence>
<dbReference type="GO" id="GO:0022857">
    <property type="term" value="F:transmembrane transporter activity"/>
    <property type="evidence" value="ECO:0007669"/>
    <property type="project" value="UniProtKB-UniRule"/>
</dbReference>
<feature type="transmembrane region" description="Helical" evidence="9">
    <location>
        <begin position="94"/>
        <end position="115"/>
    </location>
</feature>
<keyword evidence="4 9" id="KW-0997">Cell inner membrane</keyword>
<keyword evidence="5 9" id="KW-0812">Transmembrane</keyword>
<feature type="domain" description="Tripartite ATP-independent periplasmic transporters DctQ component" evidence="10">
    <location>
        <begin position="31"/>
        <end position="158"/>
    </location>
</feature>
<dbReference type="STRING" id="1548547.BA177_10650"/>
<evidence type="ECO:0000256" key="5">
    <source>
        <dbReference type="ARBA" id="ARBA00022692"/>
    </source>
</evidence>
<feature type="transmembrane region" description="Helical" evidence="9">
    <location>
        <begin position="21"/>
        <end position="43"/>
    </location>
</feature>
<dbReference type="InterPro" id="IPR007387">
    <property type="entry name" value="TRAP_DctQ"/>
</dbReference>
<accession>A0A193LGF9</accession>
<comment type="function">
    <text evidence="9">Part of the tripartite ATP-independent periplasmic (TRAP) transport system.</text>
</comment>
<organism evidence="11 12">
    <name type="scientific">Woeseia oceani</name>
    <dbReference type="NCBI Taxonomy" id="1548547"/>
    <lineage>
        <taxon>Bacteria</taxon>
        <taxon>Pseudomonadati</taxon>
        <taxon>Pseudomonadota</taxon>
        <taxon>Gammaproteobacteria</taxon>
        <taxon>Woeseiales</taxon>
        <taxon>Woeseiaceae</taxon>
        <taxon>Woeseia</taxon>
    </lineage>
</organism>